<dbReference type="AlphaFoldDB" id="A0A7W6GPG2"/>
<evidence type="ECO:0000313" key="2">
    <source>
        <dbReference type="Proteomes" id="UP000552757"/>
    </source>
</evidence>
<comment type="caution">
    <text evidence="1">The sequence shown here is derived from an EMBL/GenBank/DDBJ whole genome shotgun (WGS) entry which is preliminary data.</text>
</comment>
<dbReference type="RefSeq" id="WP_183953956.1">
    <property type="nucleotide sequence ID" value="NZ_JACIEB010000001.1"/>
</dbReference>
<sequence>MSDTSAALVTFDVTKQALNGDGIVNLFNSVPQILDWWNYIPGVFIVKHFGSSIDITTNLYDAGLRSYLLVPIDPADVQGQLPPSSWNKLFKDMFVDDFDRVLAKHVERRTYREKSQARPSDD</sequence>
<keyword evidence="2" id="KW-1185">Reference proteome</keyword>
<proteinExistence type="predicted"/>
<reference evidence="1 2" key="1">
    <citation type="submission" date="2020-08" db="EMBL/GenBank/DDBJ databases">
        <title>Genomic Encyclopedia of Type Strains, Phase IV (KMG-IV): sequencing the most valuable type-strain genomes for metagenomic binning, comparative biology and taxonomic classification.</title>
        <authorList>
            <person name="Goeker M."/>
        </authorList>
    </citation>
    <scope>NUCLEOTIDE SEQUENCE [LARGE SCALE GENOMIC DNA]</scope>
    <source>
        <strain evidence="1 2">DSM 29348</strain>
    </source>
</reference>
<name>A0A7W6GPG2_9SPHN</name>
<organism evidence="1 2">
    <name type="scientific">Sphingobium fontiphilum</name>
    <dbReference type="NCBI Taxonomy" id="944425"/>
    <lineage>
        <taxon>Bacteria</taxon>
        <taxon>Pseudomonadati</taxon>
        <taxon>Pseudomonadota</taxon>
        <taxon>Alphaproteobacteria</taxon>
        <taxon>Sphingomonadales</taxon>
        <taxon>Sphingomonadaceae</taxon>
        <taxon>Sphingobium</taxon>
    </lineage>
</organism>
<dbReference type="Proteomes" id="UP000552757">
    <property type="component" value="Unassembled WGS sequence"/>
</dbReference>
<gene>
    <name evidence="1" type="ORF">GGR44_000620</name>
</gene>
<accession>A0A7W6GPG2</accession>
<evidence type="ECO:0000313" key="1">
    <source>
        <dbReference type="EMBL" id="MBB3980989.1"/>
    </source>
</evidence>
<protein>
    <submittedName>
        <fullName evidence="1">Uncharacterized protein</fullName>
    </submittedName>
</protein>
<dbReference type="EMBL" id="JACIEB010000001">
    <property type="protein sequence ID" value="MBB3980989.1"/>
    <property type="molecule type" value="Genomic_DNA"/>
</dbReference>